<feature type="domain" description="Rieske" evidence="7">
    <location>
        <begin position="15"/>
        <end position="109"/>
    </location>
</feature>
<dbReference type="InterPro" id="IPR036922">
    <property type="entry name" value="Rieske_2Fe-2S_sf"/>
</dbReference>
<evidence type="ECO:0000256" key="1">
    <source>
        <dbReference type="ARBA" id="ARBA00022714"/>
    </source>
</evidence>
<keyword evidence="3" id="KW-0408">Iron</keyword>
<dbReference type="GO" id="GO:0046872">
    <property type="term" value="F:metal ion binding"/>
    <property type="evidence" value="ECO:0007669"/>
    <property type="project" value="UniProtKB-KW"/>
</dbReference>
<comment type="similarity">
    <text evidence="6">Belongs to the bacterial ring-hydroxylating dioxygenase ferredoxin component family.</text>
</comment>
<evidence type="ECO:0000256" key="2">
    <source>
        <dbReference type="ARBA" id="ARBA00022723"/>
    </source>
</evidence>
<dbReference type="CDD" id="cd03467">
    <property type="entry name" value="Rieske"/>
    <property type="match status" value="1"/>
</dbReference>
<dbReference type="GO" id="GO:0004497">
    <property type="term" value="F:monooxygenase activity"/>
    <property type="evidence" value="ECO:0007669"/>
    <property type="project" value="UniProtKB-ARBA"/>
</dbReference>
<dbReference type="Pfam" id="PF00355">
    <property type="entry name" value="Rieske"/>
    <property type="match status" value="1"/>
</dbReference>
<accession>A0AAP5I740</accession>
<keyword evidence="1" id="KW-0001">2Fe-2S</keyword>
<dbReference type="EMBL" id="JAALHA020000003">
    <property type="protein sequence ID" value="MDR9894969.1"/>
    <property type="molecule type" value="Genomic_DNA"/>
</dbReference>
<evidence type="ECO:0000313" key="9">
    <source>
        <dbReference type="Proteomes" id="UP000667802"/>
    </source>
</evidence>
<gene>
    <name evidence="8" type="ORF">G7B40_010375</name>
</gene>
<reference evidence="9" key="1">
    <citation type="journal article" date="2021" name="Science">
        <title>Hunting the eagle killer: A cyanobacterial neurotoxin causes vacuolar myelinopathy.</title>
        <authorList>
            <person name="Breinlinger S."/>
            <person name="Phillips T.J."/>
            <person name="Haram B.N."/>
            <person name="Mares J."/>
            <person name="Martinez Yerena J.A."/>
            <person name="Hrouzek P."/>
            <person name="Sobotka R."/>
            <person name="Henderson W.M."/>
            <person name="Schmieder P."/>
            <person name="Williams S.M."/>
            <person name="Lauderdale J.D."/>
            <person name="Wilde H.D."/>
            <person name="Gerrin W."/>
            <person name="Kust A."/>
            <person name="Washington J.W."/>
            <person name="Wagner C."/>
            <person name="Geier B."/>
            <person name="Liebeke M."/>
            <person name="Enke H."/>
            <person name="Niedermeyer T.H.J."/>
            <person name="Wilde S.B."/>
        </authorList>
    </citation>
    <scope>NUCLEOTIDE SEQUENCE [LARGE SCALE GENOMIC DNA]</scope>
    <source>
        <strain evidence="9">Thurmond2011</strain>
    </source>
</reference>
<dbReference type="Proteomes" id="UP000667802">
    <property type="component" value="Unassembled WGS sequence"/>
</dbReference>
<evidence type="ECO:0000256" key="6">
    <source>
        <dbReference type="ARBA" id="ARBA00038001"/>
    </source>
</evidence>
<dbReference type="PANTHER" id="PTHR21496">
    <property type="entry name" value="FERREDOXIN-RELATED"/>
    <property type="match status" value="1"/>
</dbReference>
<comment type="cofactor">
    <cofactor evidence="5">
        <name>[2Fe-2S] cluster</name>
        <dbReference type="ChEBI" id="CHEBI:190135"/>
    </cofactor>
</comment>
<organism evidence="8 9">
    <name type="scientific">Aetokthonos hydrillicola Thurmond2011</name>
    <dbReference type="NCBI Taxonomy" id="2712845"/>
    <lineage>
        <taxon>Bacteria</taxon>
        <taxon>Bacillati</taxon>
        <taxon>Cyanobacteriota</taxon>
        <taxon>Cyanophyceae</taxon>
        <taxon>Nostocales</taxon>
        <taxon>Hapalosiphonaceae</taxon>
        <taxon>Aetokthonos</taxon>
    </lineage>
</organism>
<dbReference type="Gene3D" id="2.102.10.10">
    <property type="entry name" value="Rieske [2Fe-2S] iron-sulphur domain"/>
    <property type="match status" value="1"/>
</dbReference>
<dbReference type="InterPro" id="IPR017941">
    <property type="entry name" value="Rieske_2Fe-2S"/>
</dbReference>
<proteinExistence type="inferred from homology"/>
<sequence length="585" mass="64877">MTQALESTTGTQHYVSVAQVAEVKASGYVVVYAEGQAIALFYQGDKIYAIDNRCPHMGFPLHRGTVKDCILTCHWHHARFDLASGGTFDAWADDVRAFPVKIQDGQVWVDLAPHTDPLTYQRQRLQDGLEQGISLVIAKSVIALLDVGVPPSEPFRIGLDFGVRYRKAGWGSGLTIHTCMMNLLPYLDPEDRPRALYHGLSSVARDCAGAPPRFGVHPLPNAAQDIDILQRWFCQFVEVRDGEGAERCLVSAVHGGADQQQIAEMLFTAATDHRYIDVGHVIDFTNKALEALDATNWQDADSVLSSLVAEYASAERMEESNSWRYPVDLVAILNDAFAELPAALEVGRDHRLTWVGRDELVTVLLGDDARAIANSLLEALRTGCTEEQLAGTVAYAAALRIARFHTNNDFNDWDTAHHTFTFANAVHQGLRRVGSQALLRGVFDAAMSVYLNRFLNIPSAPLPEPNEIVDNPENLLNELKELLDRQQQVNQAGTLVALYLYSGGNPDQLLAVLGKMLLREDRSFHVIQEIEAAFRQYSLLRGTQAGVHVLIAAARYLAAHAPTMRSQEQTYQMANRLHRGDRLFD</sequence>
<dbReference type="GO" id="GO:0051537">
    <property type="term" value="F:2 iron, 2 sulfur cluster binding"/>
    <property type="evidence" value="ECO:0007669"/>
    <property type="project" value="UniProtKB-KW"/>
</dbReference>
<comment type="caution">
    <text evidence="8">The sequence shown here is derived from an EMBL/GenBank/DDBJ whole genome shotgun (WGS) entry which is preliminary data.</text>
</comment>
<dbReference type="PANTHER" id="PTHR21496:SF0">
    <property type="entry name" value="RIESKE DOMAIN-CONTAINING PROTEIN"/>
    <property type="match status" value="1"/>
</dbReference>
<keyword evidence="2" id="KW-0479">Metal-binding</keyword>
<name>A0AAP5I740_9CYAN</name>
<dbReference type="SUPFAM" id="SSF50022">
    <property type="entry name" value="ISP domain"/>
    <property type="match status" value="1"/>
</dbReference>
<evidence type="ECO:0000256" key="3">
    <source>
        <dbReference type="ARBA" id="ARBA00023004"/>
    </source>
</evidence>
<dbReference type="PROSITE" id="PS51296">
    <property type="entry name" value="RIESKE"/>
    <property type="match status" value="1"/>
</dbReference>
<keyword evidence="4" id="KW-0411">Iron-sulfur</keyword>
<evidence type="ECO:0000313" key="8">
    <source>
        <dbReference type="EMBL" id="MDR9894969.1"/>
    </source>
</evidence>
<evidence type="ECO:0000256" key="5">
    <source>
        <dbReference type="ARBA" id="ARBA00034078"/>
    </source>
</evidence>
<dbReference type="AlphaFoldDB" id="A0AAP5I740"/>
<dbReference type="GO" id="GO:0016705">
    <property type="term" value="F:oxidoreductase activity, acting on paired donors, with incorporation or reduction of molecular oxygen"/>
    <property type="evidence" value="ECO:0007669"/>
    <property type="project" value="UniProtKB-ARBA"/>
</dbReference>
<keyword evidence="9" id="KW-1185">Reference proteome</keyword>
<protein>
    <submittedName>
        <fullName evidence="8">Rieske (2Fe-2S) protein</fullName>
    </submittedName>
</protein>
<dbReference type="RefSeq" id="WP_208338986.1">
    <property type="nucleotide sequence ID" value="NZ_CAWQFN010000472.1"/>
</dbReference>
<evidence type="ECO:0000256" key="4">
    <source>
        <dbReference type="ARBA" id="ARBA00023014"/>
    </source>
</evidence>
<evidence type="ECO:0000259" key="7">
    <source>
        <dbReference type="PROSITE" id="PS51296"/>
    </source>
</evidence>